<reference evidence="3 4" key="1">
    <citation type="submission" date="2022-11" db="EMBL/GenBank/DDBJ databases">
        <title>Minimal conservation of predation-associated metabolite biosynthetic gene clusters underscores biosynthetic potential of Myxococcota including descriptions for ten novel species: Archangium lansinium sp. nov., Myxococcus landrumus sp. nov., Nannocystis bai.</title>
        <authorList>
            <person name="Ahearne A."/>
            <person name="Stevens C."/>
            <person name="Dowd S."/>
        </authorList>
    </citation>
    <scope>NUCLEOTIDE SEQUENCE [LARGE SCALE GENOMIC DNA]</scope>
    <source>
        <strain evidence="3 4">BB15-2</strain>
    </source>
</reference>
<dbReference type="InterPro" id="IPR011042">
    <property type="entry name" value="6-blade_b-propeller_TolB-like"/>
</dbReference>
<dbReference type="PROSITE" id="PS51257">
    <property type="entry name" value="PROKAR_LIPOPROTEIN"/>
    <property type="match status" value="1"/>
</dbReference>
<sequence>MIRPRATAPLLLLLGACQAGGGDTDATTTTADTSTSTSGQVSSTTTGTGEPTTTGTTTTTGTGEPTTTGTTTGTTDPDETTDTDGAAPIVVEGLSVPESILHDVAADVYLISNINGTPTATDDNGFISRVLPDGTVDQLAFIDGADPEVTLDAPKGMAIVGDFLYVSDITVVRKFDRTTGAPLATIAIDGAGFLNDLSADASGNVYVGDMQVEAIHVINPADEPTLLFESSDLQNPNGLLADDQGVHVVTNGGTKLLYVPRQMPVVMELFDLEASSLDGLAPHPAGGWLVSSWETSAVYHVSADLQTAAVVVADISSPADIGVDTGRERVLIPVFTENRAEFHLLAP</sequence>
<proteinExistence type="predicted"/>
<keyword evidence="2" id="KW-0732">Signal</keyword>
<evidence type="ECO:0000313" key="3">
    <source>
        <dbReference type="EMBL" id="MDC0721747.1"/>
    </source>
</evidence>
<keyword evidence="4" id="KW-1185">Reference proteome</keyword>
<organism evidence="3 4">
    <name type="scientific">Nannocystis bainbridge</name>
    <dbReference type="NCBI Taxonomy" id="2995303"/>
    <lineage>
        <taxon>Bacteria</taxon>
        <taxon>Pseudomonadati</taxon>
        <taxon>Myxococcota</taxon>
        <taxon>Polyangia</taxon>
        <taxon>Nannocystales</taxon>
        <taxon>Nannocystaceae</taxon>
        <taxon>Nannocystis</taxon>
    </lineage>
</organism>
<name>A0ABT5E7B0_9BACT</name>
<dbReference type="Gene3D" id="2.120.10.30">
    <property type="entry name" value="TolB, C-terminal domain"/>
    <property type="match status" value="1"/>
</dbReference>
<evidence type="ECO:0000313" key="4">
    <source>
        <dbReference type="Proteomes" id="UP001221686"/>
    </source>
</evidence>
<dbReference type="Proteomes" id="UP001221686">
    <property type="component" value="Unassembled WGS sequence"/>
</dbReference>
<feature type="signal peptide" evidence="2">
    <location>
        <begin position="1"/>
        <end position="21"/>
    </location>
</feature>
<protein>
    <recommendedName>
        <fullName evidence="5">SMP-30/Gluconolactonase/LRE-like region domain-containing protein</fullName>
    </recommendedName>
</protein>
<gene>
    <name evidence="3" type="ORF">POL25_32865</name>
</gene>
<comment type="caution">
    <text evidence="3">The sequence shown here is derived from an EMBL/GenBank/DDBJ whole genome shotgun (WGS) entry which is preliminary data.</text>
</comment>
<evidence type="ECO:0000256" key="1">
    <source>
        <dbReference type="SAM" id="MobiDB-lite"/>
    </source>
</evidence>
<evidence type="ECO:0000256" key="2">
    <source>
        <dbReference type="SAM" id="SignalP"/>
    </source>
</evidence>
<feature type="region of interest" description="Disordered" evidence="1">
    <location>
        <begin position="21"/>
        <end position="85"/>
    </location>
</feature>
<dbReference type="EMBL" id="JAQNDL010000003">
    <property type="protein sequence ID" value="MDC0721747.1"/>
    <property type="molecule type" value="Genomic_DNA"/>
</dbReference>
<accession>A0ABT5E7B0</accession>
<evidence type="ECO:0008006" key="5">
    <source>
        <dbReference type="Google" id="ProtNLM"/>
    </source>
</evidence>
<feature type="compositionally biased region" description="Low complexity" evidence="1">
    <location>
        <begin position="24"/>
        <end position="75"/>
    </location>
</feature>
<dbReference type="SUPFAM" id="SSF63829">
    <property type="entry name" value="Calcium-dependent phosphotriesterase"/>
    <property type="match status" value="1"/>
</dbReference>
<dbReference type="RefSeq" id="WP_272090253.1">
    <property type="nucleotide sequence ID" value="NZ_JAQNDL010000003.1"/>
</dbReference>
<feature type="chain" id="PRO_5046075799" description="SMP-30/Gluconolactonase/LRE-like region domain-containing protein" evidence="2">
    <location>
        <begin position="22"/>
        <end position="347"/>
    </location>
</feature>